<dbReference type="EMBL" id="CP109135">
    <property type="protein sequence ID" value="WSD14298.1"/>
    <property type="molecule type" value="Genomic_DNA"/>
</dbReference>
<protein>
    <submittedName>
        <fullName evidence="2">Phosphotransferase</fullName>
    </submittedName>
</protein>
<dbReference type="SUPFAM" id="SSF56112">
    <property type="entry name" value="Protein kinase-like (PK-like)"/>
    <property type="match status" value="1"/>
</dbReference>
<sequence>MITALDDPRLELARKTVGAIRIVPDPTLPPRLLRLVDTRGQAYLAKQHTRHDRYAQEAQAYLMWQQLLRGYTAQLIGRQDSTYTLLFTALPGDCAAAVEHDTAEEEREHHAAGLVLGTLHRATSMGTSNAIGSELAQRLRSWTAKADQADLISTSERRWLLHSATRLADSSMDSSICHLDYQPRNWLVAAGRFWICDFEHTRRDARVRDFARLEYRRWQAMPHLREAFSDGYGAQLTRTEQQLLELFGAIEAATALVRGHEQDDIALRAHGGSVLSRLK</sequence>
<feature type="domain" description="Aminoglycoside phosphotransferase" evidence="1">
    <location>
        <begin position="35"/>
        <end position="238"/>
    </location>
</feature>
<keyword evidence="3" id="KW-1185">Reference proteome</keyword>
<reference evidence="2 3" key="1">
    <citation type="submission" date="2022-10" db="EMBL/GenBank/DDBJ databases">
        <title>The complete genomes of actinobacterial strains from the NBC collection.</title>
        <authorList>
            <person name="Joergensen T.S."/>
            <person name="Alvarez Arevalo M."/>
            <person name="Sterndorff E.B."/>
            <person name="Faurdal D."/>
            <person name="Vuksanovic O."/>
            <person name="Mourched A.-S."/>
            <person name="Charusanti P."/>
            <person name="Shaw S."/>
            <person name="Blin K."/>
            <person name="Weber T."/>
        </authorList>
    </citation>
    <scope>NUCLEOTIDE SEQUENCE [LARGE SCALE GENOMIC DNA]</scope>
    <source>
        <strain evidence="2 3">NBC 01752</strain>
    </source>
</reference>
<name>A0ABZ1H9P1_STRPH</name>
<dbReference type="Proteomes" id="UP001340816">
    <property type="component" value="Chromosome"/>
</dbReference>
<accession>A0ABZ1H9P1</accession>
<dbReference type="InterPro" id="IPR002575">
    <property type="entry name" value="Aminoglycoside_PTrfase"/>
</dbReference>
<evidence type="ECO:0000259" key="1">
    <source>
        <dbReference type="Pfam" id="PF01636"/>
    </source>
</evidence>
<evidence type="ECO:0000313" key="3">
    <source>
        <dbReference type="Proteomes" id="UP001340816"/>
    </source>
</evidence>
<dbReference type="Gene3D" id="3.90.1200.10">
    <property type="match status" value="1"/>
</dbReference>
<gene>
    <name evidence="2" type="ORF">OHB35_14185</name>
</gene>
<evidence type="ECO:0000313" key="2">
    <source>
        <dbReference type="EMBL" id="WSD14298.1"/>
    </source>
</evidence>
<proteinExistence type="predicted"/>
<dbReference type="InterPro" id="IPR011009">
    <property type="entry name" value="Kinase-like_dom_sf"/>
</dbReference>
<organism evidence="2 3">
    <name type="scientific">Streptomyces phaeochromogenes</name>
    <dbReference type="NCBI Taxonomy" id="1923"/>
    <lineage>
        <taxon>Bacteria</taxon>
        <taxon>Bacillati</taxon>
        <taxon>Actinomycetota</taxon>
        <taxon>Actinomycetes</taxon>
        <taxon>Kitasatosporales</taxon>
        <taxon>Streptomycetaceae</taxon>
        <taxon>Streptomyces</taxon>
        <taxon>Streptomyces phaeochromogenes group</taxon>
    </lineage>
</organism>
<dbReference type="RefSeq" id="WP_326758945.1">
    <property type="nucleotide sequence ID" value="NZ_CP109135.1"/>
</dbReference>
<dbReference type="Pfam" id="PF01636">
    <property type="entry name" value="APH"/>
    <property type="match status" value="1"/>
</dbReference>